<sequence length="240" mass="26773">MSAIASVAKKEFRAFFQSPIAYVFITLFLVLSLWIFFFLSNFFLVGQSTLRTLFDWIPITFLIFVPAVTMRMWAEEQKLGTAEILLTFPVRDWEVVLGKFLAGLAFLAVAILLTLPLAGTIAWLGNPDDGAVIAGYIGSLFVGATYLAIGLWVSSLTQNQIVAFLISIIICFVLYIVGIPVILASLPDWLVPFVANLSLGSHYDSMGRGVIDSRDILYYVSIIFFFLFLNVQTIASRRWS</sequence>
<dbReference type="InterPro" id="IPR030374">
    <property type="entry name" value="PABS"/>
</dbReference>
<evidence type="ECO:0000256" key="7">
    <source>
        <dbReference type="PROSITE-ProRule" id="PRU00354"/>
    </source>
</evidence>
<accession>A0A956NE63</accession>
<evidence type="ECO:0000256" key="2">
    <source>
        <dbReference type="ARBA" id="ARBA00022475"/>
    </source>
</evidence>
<evidence type="ECO:0000256" key="3">
    <source>
        <dbReference type="ARBA" id="ARBA00022679"/>
    </source>
</evidence>
<dbReference type="PANTHER" id="PTHR30294">
    <property type="entry name" value="MEMBRANE COMPONENT OF ABC TRANSPORTER YHHJ-RELATED"/>
    <property type="match status" value="1"/>
</dbReference>
<feature type="transmembrane region" description="Helical" evidence="8">
    <location>
        <begin position="95"/>
        <end position="124"/>
    </location>
</feature>
<reference evidence="10" key="1">
    <citation type="submission" date="2020-04" db="EMBL/GenBank/DDBJ databases">
        <authorList>
            <person name="Zhang T."/>
        </authorList>
    </citation>
    <scope>NUCLEOTIDE SEQUENCE</scope>
    <source>
        <strain evidence="10">HKST-UBA02</strain>
    </source>
</reference>
<dbReference type="GO" id="GO:0006596">
    <property type="term" value="P:polyamine biosynthetic process"/>
    <property type="evidence" value="ECO:0007669"/>
    <property type="project" value="UniProtKB-UniRule"/>
</dbReference>
<evidence type="ECO:0000256" key="1">
    <source>
        <dbReference type="ARBA" id="ARBA00004651"/>
    </source>
</evidence>
<evidence type="ECO:0000313" key="10">
    <source>
        <dbReference type="EMBL" id="MCA9756826.1"/>
    </source>
</evidence>
<feature type="transmembrane region" description="Helical" evidence="8">
    <location>
        <begin position="161"/>
        <end position="183"/>
    </location>
</feature>
<dbReference type="AlphaFoldDB" id="A0A956NE63"/>
<dbReference type="PROSITE" id="PS51006">
    <property type="entry name" value="PABS_2"/>
    <property type="match status" value="1"/>
</dbReference>
<dbReference type="GO" id="GO:0140359">
    <property type="term" value="F:ABC-type transporter activity"/>
    <property type="evidence" value="ECO:0007669"/>
    <property type="project" value="InterPro"/>
</dbReference>
<feature type="transmembrane region" description="Helical" evidence="8">
    <location>
        <begin position="20"/>
        <end position="44"/>
    </location>
</feature>
<dbReference type="EMBL" id="JAGQHS010000068">
    <property type="protein sequence ID" value="MCA9756826.1"/>
    <property type="molecule type" value="Genomic_DNA"/>
</dbReference>
<dbReference type="InterPro" id="IPR051449">
    <property type="entry name" value="ABC-2_transporter_component"/>
</dbReference>
<dbReference type="GO" id="GO:0005886">
    <property type="term" value="C:plasma membrane"/>
    <property type="evidence" value="ECO:0007669"/>
    <property type="project" value="UniProtKB-SubCell"/>
</dbReference>
<keyword evidence="2" id="KW-1003">Cell membrane</keyword>
<comment type="caution">
    <text evidence="10">The sequence shown here is derived from an EMBL/GenBank/DDBJ whole genome shotgun (WGS) entry which is preliminary data.</text>
</comment>
<evidence type="ECO:0000313" key="11">
    <source>
        <dbReference type="Proteomes" id="UP000739538"/>
    </source>
</evidence>
<dbReference type="Pfam" id="PF12679">
    <property type="entry name" value="ABC2_membrane_2"/>
    <property type="match status" value="1"/>
</dbReference>
<reference evidence="10" key="2">
    <citation type="journal article" date="2021" name="Microbiome">
        <title>Successional dynamics and alternative stable states in a saline activated sludge microbial community over 9 years.</title>
        <authorList>
            <person name="Wang Y."/>
            <person name="Ye J."/>
            <person name="Ju F."/>
            <person name="Liu L."/>
            <person name="Boyd J.A."/>
            <person name="Deng Y."/>
            <person name="Parks D.H."/>
            <person name="Jiang X."/>
            <person name="Yin X."/>
            <person name="Woodcroft B.J."/>
            <person name="Tyson G.W."/>
            <person name="Hugenholtz P."/>
            <person name="Polz M.F."/>
            <person name="Zhang T."/>
        </authorList>
    </citation>
    <scope>NUCLEOTIDE SEQUENCE</scope>
    <source>
        <strain evidence="10">HKST-UBA02</strain>
    </source>
</reference>
<proteinExistence type="predicted"/>
<dbReference type="PANTHER" id="PTHR30294:SF29">
    <property type="entry name" value="MULTIDRUG ABC TRANSPORTER PERMEASE YBHS-RELATED"/>
    <property type="match status" value="1"/>
</dbReference>
<comment type="caution">
    <text evidence="7">Lacks conserved residue(s) required for the propagation of feature annotation.</text>
</comment>
<dbReference type="Proteomes" id="UP000739538">
    <property type="component" value="Unassembled WGS sequence"/>
</dbReference>
<keyword evidence="5 8" id="KW-1133">Transmembrane helix</keyword>
<evidence type="ECO:0000256" key="8">
    <source>
        <dbReference type="SAM" id="Phobius"/>
    </source>
</evidence>
<feature type="transmembrane region" description="Helical" evidence="8">
    <location>
        <begin position="56"/>
        <end position="74"/>
    </location>
</feature>
<feature type="transmembrane region" description="Helical" evidence="8">
    <location>
        <begin position="130"/>
        <end position="149"/>
    </location>
</feature>
<gene>
    <name evidence="10" type="ORF">KDA27_13565</name>
</gene>
<dbReference type="GO" id="GO:0016740">
    <property type="term" value="F:transferase activity"/>
    <property type="evidence" value="ECO:0007669"/>
    <property type="project" value="UniProtKB-UniRule"/>
</dbReference>
<keyword evidence="6 8" id="KW-0472">Membrane</keyword>
<keyword evidence="4 8" id="KW-0812">Transmembrane</keyword>
<feature type="transmembrane region" description="Helical" evidence="8">
    <location>
        <begin position="216"/>
        <end position="235"/>
    </location>
</feature>
<feature type="domain" description="PABS" evidence="9">
    <location>
        <begin position="1"/>
        <end position="41"/>
    </location>
</feature>
<comment type="subcellular location">
    <subcellularLocation>
        <location evidence="1">Cell membrane</location>
        <topology evidence="1">Multi-pass membrane protein</topology>
    </subcellularLocation>
</comment>
<organism evidence="10 11">
    <name type="scientific">Eiseniibacteriota bacterium</name>
    <dbReference type="NCBI Taxonomy" id="2212470"/>
    <lineage>
        <taxon>Bacteria</taxon>
        <taxon>Candidatus Eiseniibacteriota</taxon>
    </lineage>
</organism>
<keyword evidence="3 7" id="KW-0808">Transferase</keyword>
<evidence type="ECO:0000256" key="6">
    <source>
        <dbReference type="ARBA" id="ARBA00023136"/>
    </source>
</evidence>
<evidence type="ECO:0000256" key="4">
    <source>
        <dbReference type="ARBA" id="ARBA00022692"/>
    </source>
</evidence>
<evidence type="ECO:0000256" key="5">
    <source>
        <dbReference type="ARBA" id="ARBA00022989"/>
    </source>
</evidence>
<keyword evidence="7" id="KW-0620">Polyamine biosynthesis</keyword>
<protein>
    <submittedName>
        <fullName evidence="10">ABC transporter permease subunit</fullName>
    </submittedName>
</protein>
<evidence type="ECO:0000259" key="9">
    <source>
        <dbReference type="PROSITE" id="PS51006"/>
    </source>
</evidence>
<name>A0A956NE63_UNCEI</name>